<evidence type="ECO:0000313" key="2">
    <source>
        <dbReference type="Proteomes" id="UP000017023"/>
    </source>
</evidence>
<evidence type="ECO:0000313" key="1">
    <source>
        <dbReference type="EMBL" id="ERK01167.1"/>
    </source>
</evidence>
<dbReference type="GeneID" id="78497746"/>
<dbReference type="Gene3D" id="3.30.460.40">
    <property type="match status" value="1"/>
</dbReference>
<sequence>MEKKDDALLKIVRSALWKRSLADEDLSGIVFQDIQSAAIRQTVLGLFIQSLLEEHHNIKLTKQDVFNIIAYQNKIRRQNIKTNAVLEELCDLLKSHSIDFLIVKGQILAQFYPDSLMRQSGDIDFYCSEKDFERARTVISEAWNVVFHENEEGDNEQHIAFEYKDIMFEMHFCLLRFASSKIQESFDRMIKESTPYTIKVGKTNVPTLSPVENIVFTFLHLYHHFIELGIGLRQICDMTLLLYGYRNILCEGKEKDDLSYWLRQLGYYNAFNAFGNICVKDLGLAKPEYPFPITKHIDSYRKPILNIVFKRGNFGMYGRRNKVRSGILYYLETFYIKLNHYIRFYTLSRKENLFVLIYGIPKKIIYAIKR</sequence>
<dbReference type="EMBL" id="AWGW01000015">
    <property type="protein sequence ID" value="ERK01167.1"/>
    <property type="molecule type" value="Genomic_DNA"/>
</dbReference>
<evidence type="ECO:0008006" key="3">
    <source>
        <dbReference type="Google" id="ProtNLM"/>
    </source>
</evidence>
<name>U2KRR1_9BACT</name>
<reference evidence="1 2" key="1">
    <citation type="submission" date="2013-08" db="EMBL/GenBank/DDBJ databases">
        <authorList>
            <person name="Durkin A.S."/>
            <person name="Haft D.R."/>
            <person name="McCorrison J."/>
            <person name="Torralba M."/>
            <person name="Gillis M."/>
            <person name="Haft D.H."/>
            <person name="Methe B."/>
            <person name="Sutton G."/>
            <person name="Nelson K.E."/>
        </authorList>
    </citation>
    <scope>NUCLEOTIDE SEQUENCE [LARGE SCALE GENOMIC DNA]</scope>
    <source>
        <strain evidence="1 2">F0493</strain>
    </source>
</reference>
<dbReference type="Pfam" id="PF14907">
    <property type="entry name" value="NTP_transf_5"/>
    <property type="match status" value="1"/>
</dbReference>
<dbReference type="InterPro" id="IPR039498">
    <property type="entry name" value="NTP_transf_5"/>
</dbReference>
<organism evidence="1 2">
    <name type="scientific">Segatella salivae F0493</name>
    <dbReference type="NCBI Taxonomy" id="1395125"/>
    <lineage>
        <taxon>Bacteria</taxon>
        <taxon>Pseudomonadati</taxon>
        <taxon>Bacteroidota</taxon>
        <taxon>Bacteroidia</taxon>
        <taxon>Bacteroidales</taxon>
        <taxon>Prevotellaceae</taxon>
        <taxon>Segatella</taxon>
    </lineage>
</organism>
<dbReference type="PATRIC" id="fig|1395125.3.peg.1152"/>
<proteinExistence type="predicted"/>
<dbReference type="AlphaFoldDB" id="U2KRR1"/>
<dbReference type="RefSeq" id="WP_021825338.1">
    <property type="nucleotide sequence ID" value="NZ_AWGW01000015.1"/>
</dbReference>
<gene>
    <name evidence="1" type="ORF">HMPREF9145_2339</name>
</gene>
<comment type="caution">
    <text evidence="1">The sequence shown here is derived from an EMBL/GenBank/DDBJ whole genome shotgun (WGS) entry which is preliminary data.</text>
</comment>
<protein>
    <recommendedName>
        <fullName evidence="3">Nucleotidyltransferase family protein</fullName>
    </recommendedName>
</protein>
<dbReference type="Proteomes" id="UP000017023">
    <property type="component" value="Unassembled WGS sequence"/>
</dbReference>
<accession>U2KRR1</accession>